<dbReference type="EMBL" id="UPXX01000013">
    <property type="protein sequence ID" value="VBB42400.1"/>
    <property type="molecule type" value="Genomic_DNA"/>
</dbReference>
<organism evidence="1">
    <name type="scientific">Uncultured Desulfatiglans sp</name>
    <dbReference type="NCBI Taxonomy" id="1748965"/>
    <lineage>
        <taxon>Bacteria</taxon>
        <taxon>Pseudomonadati</taxon>
        <taxon>Thermodesulfobacteriota</taxon>
        <taxon>Desulfobacteria</taxon>
        <taxon>Desulfatiglandales</taxon>
        <taxon>Desulfatiglandaceae</taxon>
        <taxon>Desulfatiglans</taxon>
        <taxon>environmental samples</taxon>
    </lineage>
</organism>
<dbReference type="AlphaFoldDB" id="A0A653A303"/>
<name>A0A653A303_UNCDX</name>
<proteinExistence type="predicted"/>
<accession>A0A653A303</accession>
<reference evidence="1" key="1">
    <citation type="submission" date="2018-07" db="EMBL/GenBank/DDBJ databases">
        <authorList>
            <consortium name="Genoscope - CEA"/>
            <person name="William W."/>
        </authorList>
    </citation>
    <scope>NUCLEOTIDE SEQUENCE</scope>
    <source>
        <strain evidence="1">IK1</strain>
    </source>
</reference>
<gene>
    <name evidence="1" type="ORF">TRIP_B200540</name>
</gene>
<protein>
    <submittedName>
        <fullName evidence="1">Uncharacterized protein</fullName>
    </submittedName>
</protein>
<evidence type="ECO:0000313" key="1">
    <source>
        <dbReference type="EMBL" id="VBB42400.1"/>
    </source>
</evidence>
<sequence>MPNGGARPGTPNRKRLQIYPEMVFLTNLGVNLHVCLCGEHQVASAQTLDFLGMG</sequence>